<dbReference type="GO" id="GO:0000428">
    <property type="term" value="C:DNA-directed RNA polymerase complex"/>
    <property type="evidence" value="ECO:0007669"/>
    <property type="project" value="UniProtKB-KW"/>
</dbReference>
<dbReference type="EC" id="2.7.7.6" evidence="4"/>
<sequence>IVGTGLETLIAAESGQIIQSSISGVVSHVSANKIIIERLFNTGAKNNSDQLSNVFSRTVSDRPRNTQKLGPLLFNGAEHAKRNILTPRTTFVKAKLSFAKTKPRKLHYLMRSRRNDSLLCLQWTTPQIWLDSILSTSAFDRNSVPVPVHFRLLSEAEHTKVCGYPEAEQEGSNRGNSSYARVCPPAAQSELSSGRASSNQKSVLSTGYRVLGTQTLLRKATCFCVSKSKKPKNRVLFSELSQLYKNRPQQSGHKLSVFGLLSAADPVLLSVRVSTDLTFAGRKCAKLLLGVTPVFARTRATLELPKASLLLSKSTHGVCPRNIARARGSRAPSFRFAETFPQMTLLPFVHSLRSFSRSNQETCLTQKPLVQEGDWVQKGDILTDCSASEKGELAVGKNVMIAYLPWEGYNFEDAIVVSDRLTKEQIYASLHNERYVCEAQDIKEKITNSNEWFTRNLPGVHPKLVSHLDTFGFPKIGTILKEGDILVGKMRYFRNKPTTPYEKLLSDILGDNHFSVSLTSLRVPKGVHEARVISHRCSEDFSKFIRKYIYGFSRPAGTPK</sequence>
<keyword evidence="8" id="KW-0804">Transcription</keyword>
<comment type="function">
    <text evidence="1">DNA-dependent RNA polymerase catalyzes the transcription of DNA into RNA using the four ribonucleoside triphosphates as substrates.</text>
</comment>
<evidence type="ECO:0000313" key="12">
    <source>
        <dbReference type="EMBL" id="AFY10155.1"/>
    </source>
</evidence>
<name>T1QDL8_CHLEL</name>
<evidence type="ECO:0000256" key="10">
    <source>
        <dbReference type="ARBA" id="ARBA00032782"/>
    </source>
</evidence>
<dbReference type="SUPFAM" id="SSF64484">
    <property type="entry name" value="beta and beta-prime subunits of DNA dependent RNA-polymerase"/>
    <property type="match status" value="1"/>
</dbReference>
<dbReference type="Gene3D" id="2.40.50.150">
    <property type="match status" value="1"/>
</dbReference>
<keyword evidence="12" id="KW-0934">Plastid</keyword>
<keyword evidence="7" id="KW-0548">Nucleotidyltransferase</keyword>
<evidence type="ECO:0000256" key="2">
    <source>
        <dbReference type="ARBA" id="ARBA00004474"/>
    </source>
</evidence>
<feature type="non-terminal residue" evidence="12">
    <location>
        <position position="1"/>
    </location>
</feature>
<organism evidence="12">
    <name type="scientific">Chlorella ellipsoidea</name>
    <dbReference type="NCBI Taxonomy" id="3072"/>
    <lineage>
        <taxon>Eukaryota</taxon>
        <taxon>Viridiplantae</taxon>
        <taxon>Chlorophyta</taxon>
        <taxon>core chlorophytes</taxon>
        <taxon>Trebouxiophyceae</taxon>
        <taxon>Chlorellales</taxon>
        <taxon>Chlorellaceae</taxon>
        <taxon>Pseudochlorella</taxon>
    </lineage>
</organism>
<dbReference type="InterPro" id="IPR015712">
    <property type="entry name" value="DNA-dir_RNA_pol_su2"/>
</dbReference>
<feature type="domain" description="DNA-directed RNA polymerase subunit 2 hybrid-binding" evidence="11">
    <location>
        <begin position="349"/>
        <end position="537"/>
    </location>
</feature>
<reference evidence="12" key="1">
    <citation type="journal article" date="2013" name="Am. J. Bot.">
        <title>Inclusion of chloroplast genes that have undergone expansion misleads phylogenetic reconstruction in the Chlorophyta.</title>
        <authorList>
            <person name="Novis P.M."/>
            <person name="Smissen R."/>
            <person name="Buckley T.R."/>
            <person name="Gopalakrishnan K."/>
            <person name="Visnovsky G."/>
        </authorList>
    </citation>
    <scope>NUCLEOTIDE SEQUENCE</scope>
    <source>
        <strain evidence="12">CCAP 211/33</strain>
    </source>
</reference>
<protein>
    <recommendedName>
        <fullName evidence="4">DNA-directed RNA polymerase</fullName>
        <ecNumber evidence="4">2.7.7.6</ecNumber>
    </recommendedName>
    <alternativeName>
        <fullName evidence="10">PEP</fullName>
    </alternativeName>
</protein>
<evidence type="ECO:0000256" key="3">
    <source>
        <dbReference type="ARBA" id="ARBA00006835"/>
    </source>
</evidence>
<dbReference type="Gene3D" id="2.40.50.100">
    <property type="match status" value="1"/>
</dbReference>
<dbReference type="InterPro" id="IPR007120">
    <property type="entry name" value="DNA-dir_RNAP_su2_dom"/>
</dbReference>
<dbReference type="GO" id="GO:0003677">
    <property type="term" value="F:DNA binding"/>
    <property type="evidence" value="ECO:0007669"/>
    <property type="project" value="InterPro"/>
</dbReference>
<proteinExistence type="inferred from homology"/>
<evidence type="ECO:0000256" key="9">
    <source>
        <dbReference type="ARBA" id="ARBA00026088"/>
    </source>
</evidence>
<comment type="subunit">
    <text evidence="9">In plastids the minimal PEP RNA polymerase catalytic core is composed of four subunits: alpha, beta, beta', and beta''. When a (nuclear-encoded) sigma factor is associated with the core the holoenzyme is formed, which can initiate transcription.</text>
</comment>
<dbReference type="Pfam" id="PF00562">
    <property type="entry name" value="RNA_pol_Rpb2_6"/>
    <property type="match status" value="1"/>
</dbReference>
<evidence type="ECO:0000256" key="5">
    <source>
        <dbReference type="ARBA" id="ARBA00022478"/>
    </source>
</evidence>
<dbReference type="EMBL" id="JX645070">
    <property type="protein sequence ID" value="AFY10155.1"/>
    <property type="molecule type" value="Genomic_DNA"/>
</dbReference>
<evidence type="ECO:0000256" key="4">
    <source>
        <dbReference type="ARBA" id="ARBA00012418"/>
    </source>
</evidence>
<keyword evidence="6" id="KW-0808">Transferase</keyword>
<dbReference type="InterPro" id="IPR014724">
    <property type="entry name" value="RNA_pol_RPB2_OB-fold"/>
</dbReference>
<dbReference type="AlphaFoldDB" id="T1QDL8"/>
<evidence type="ECO:0000256" key="7">
    <source>
        <dbReference type="ARBA" id="ARBA00022695"/>
    </source>
</evidence>
<gene>
    <name evidence="12" type="primary">rpoB</name>
</gene>
<evidence type="ECO:0000256" key="1">
    <source>
        <dbReference type="ARBA" id="ARBA00004026"/>
    </source>
</evidence>
<dbReference type="GO" id="GO:0003899">
    <property type="term" value="F:DNA-directed RNA polymerase activity"/>
    <property type="evidence" value="ECO:0007669"/>
    <property type="project" value="UniProtKB-EC"/>
</dbReference>
<dbReference type="GO" id="GO:0009536">
    <property type="term" value="C:plastid"/>
    <property type="evidence" value="ECO:0007669"/>
    <property type="project" value="UniProtKB-SubCell"/>
</dbReference>
<dbReference type="PANTHER" id="PTHR20856">
    <property type="entry name" value="DNA-DIRECTED RNA POLYMERASE I SUBUNIT 2"/>
    <property type="match status" value="1"/>
</dbReference>
<comment type="subcellular location">
    <subcellularLocation>
        <location evidence="2">Plastid</location>
    </subcellularLocation>
</comment>
<dbReference type="InterPro" id="IPR037033">
    <property type="entry name" value="DNA-dir_RNAP_su2_hyb_sf"/>
</dbReference>
<evidence type="ECO:0000259" key="11">
    <source>
        <dbReference type="Pfam" id="PF00562"/>
    </source>
</evidence>
<dbReference type="Gene3D" id="2.40.270.10">
    <property type="entry name" value="DNA-directed RNA polymerase, subunit 2, domain 6"/>
    <property type="match status" value="1"/>
</dbReference>
<evidence type="ECO:0000256" key="6">
    <source>
        <dbReference type="ARBA" id="ARBA00022679"/>
    </source>
</evidence>
<feature type="non-terminal residue" evidence="12">
    <location>
        <position position="560"/>
    </location>
</feature>
<evidence type="ECO:0000256" key="8">
    <source>
        <dbReference type="ARBA" id="ARBA00023163"/>
    </source>
</evidence>
<keyword evidence="5" id="KW-0240">DNA-directed RNA polymerase</keyword>
<dbReference type="GO" id="GO:0032549">
    <property type="term" value="F:ribonucleoside binding"/>
    <property type="evidence" value="ECO:0007669"/>
    <property type="project" value="InterPro"/>
</dbReference>
<geneLocation type="chloroplast" evidence="12"/>
<accession>T1QDL8</accession>
<dbReference type="GO" id="GO:0006351">
    <property type="term" value="P:DNA-templated transcription"/>
    <property type="evidence" value="ECO:0007669"/>
    <property type="project" value="InterPro"/>
</dbReference>
<comment type="similarity">
    <text evidence="3">Belongs to the RNA polymerase beta chain family.</text>
</comment>
<keyword evidence="12" id="KW-0150">Chloroplast</keyword>